<dbReference type="RefSeq" id="WP_123381064.1">
    <property type="nucleotide sequence ID" value="NZ_RJKN01000008.1"/>
</dbReference>
<dbReference type="GO" id="GO:0016779">
    <property type="term" value="F:nucleotidyltransferase activity"/>
    <property type="evidence" value="ECO:0007669"/>
    <property type="project" value="UniProtKB-KW"/>
</dbReference>
<evidence type="ECO:0000259" key="3">
    <source>
        <dbReference type="Pfam" id="PF12804"/>
    </source>
</evidence>
<feature type="domain" description="MobA-like NTP transferase" evidence="3">
    <location>
        <begin position="11"/>
        <end position="137"/>
    </location>
</feature>
<name>A0A3N1GA14_9ACTN</name>
<keyword evidence="5" id="KW-1185">Reference proteome</keyword>
<dbReference type="InParanoid" id="A0A3N1GA14"/>
<evidence type="ECO:0000256" key="1">
    <source>
        <dbReference type="ARBA" id="ARBA00022679"/>
    </source>
</evidence>
<keyword evidence="4" id="KW-0418">Kinase</keyword>
<dbReference type="Gene3D" id="3.90.550.10">
    <property type="entry name" value="Spore Coat Polysaccharide Biosynthesis Protein SpsA, Chain A"/>
    <property type="match status" value="1"/>
</dbReference>
<keyword evidence="2" id="KW-0548">Nucleotidyltransferase</keyword>
<accession>A0A3N1GA14</accession>
<dbReference type="InterPro" id="IPR050065">
    <property type="entry name" value="GlmU-like"/>
</dbReference>
<comment type="caution">
    <text evidence="4">The sequence shown here is derived from an EMBL/GenBank/DDBJ whole genome shotgun (WGS) entry which is preliminary data.</text>
</comment>
<proteinExistence type="predicted"/>
<protein>
    <submittedName>
        <fullName evidence="4">Choline kinase</fullName>
    </submittedName>
</protein>
<dbReference type="AlphaFoldDB" id="A0A3N1GA14"/>
<dbReference type="PANTHER" id="PTHR43584:SF8">
    <property type="entry name" value="N-ACETYLMURAMATE ALPHA-1-PHOSPHATE URIDYLYLTRANSFERASE"/>
    <property type="match status" value="1"/>
</dbReference>
<dbReference type="PANTHER" id="PTHR43584">
    <property type="entry name" value="NUCLEOTIDYL TRANSFERASE"/>
    <property type="match status" value="1"/>
</dbReference>
<dbReference type="OrthoDB" id="3618661at2"/>
<dbReference type="SUPFAM" id="SSF53448">
    <property type="entry name" value="Nucleotide-diphospho-sugar transferases"/>
    <property type="match status" value="1"/>
</dbReference>
<sequence length="235" mass="25135">MGAADDRSVNVVILAAGMGTRLGRPHPKPLTTLRDGRTILRQQLDHISGAFADDARVSIVVGFKKRRLLEAAASEASFVFNEEFSRTNTSKSLLRALRMAAPGGVLWMNGDVVFSPGLLDTLVPHMAEGSFVAVNTARVAEEEVKYLLDDSGHISALSKQVVGGLGEAVGINYVSAGDREVLVRHLAAAGDQDYFEKGIEDAIALEGMRVRAVDISAFGVVEVDFADDLERANAI</sequence>
<reference evidence="4 5" key="1">
    <citation type="journal article" date="2015" name="Stand. Genomic Sci.">
        <title>Genomic Encyclopedia of Bacterial and Archaeal Type Strains, Phase III: the genomes of soil and plant-associated and newly described type strains.</title>
        <authorList>
            <person name="Whitman W.B."/>
            <person name="Woyke T."/>
            <person name="Klenk H.P."/>
            <person name="Zhou Y."/>
            <person name="Lilburn T.G."/>
            <person name="Beck B.J."/>
            <person name="De Vos P."/>
            <person name="Vandamme P."/>
            <person name="Eisen J.A."/>
            <person name="Garrity G."/>
            <person name="Hugenholtz P."/>
            <person name="Kyrpides N.C."/>
        </authorList>
    </citation>
    <scope>NUCLEOTIDE SEQUENCE [LARGE SCALE GENOMIC DNA]</scope>
    <source>
        <strain evidence="4 5">CECT 7306</strain>
    </source>
</reference>
<organism evidence="4 5">
    <name type="scientific">Pseudokineococcus lusitanus</name>
    <dbReference type="NCBI Taxonomy" id="763993"/>
    <lineage>
        <taxon>Bacteria</taxon>
        <taxon>Bacillati</taxon>
        <taxon>Actinomycetota</taxon>
        <taxon>Actinomycetes</taxon>
        <taxon>Kineosporiales</taxon>
        <taxon>Kineosporiaceae</taxon>
        <taxon>Pseudokineococcus</taxon>
    </lineage>
</organism>
<evidence type="ECO:0000256" key="2">
    <source>
        <dbReference type="ARBA" id="ARBA00022695"/>
    </source>
</evidence>
<evidence type="ECO:0000313" key="5">
    <source>
        <dbReference type="Proteomes" id="UP000276232"/>
    </source>
</evidence>
<dbReference type="EMBL" id="RJKN01000008">
    <property type="protein sequence ID" value="ROP27073.1"/>
    <property type="molecule type" value="Genomic_DNA"/>
</dbReference>
<dbReference type="GO" id="GO:0016301">
    <property type="term" value="F:kinase activity"/>
    <property type="evidence" value="ECO:0007669"/>
    <property type="project" value="UniProtKB-KW"/>
</dbReference>
<dbReference type="InterPro" id="IPR025877">
    <property type="entry name" value="MobA-like_NTP_Trfase"/>
</dbReference>
<keyword evidence="1" id="KW-0808">Transferase</keyword>
<dbReference type="CDD" id="cd02523">
    <property type="entry name" value="PC_cytidylyltransferase"/>
    <property type="match status" value="1"/>
</dbReference>
<dbReference type="Proteomes" id="UP000276232">
    <property type="component" value="Unassembled WGS sequence"/>
</dbReference>
<evidence type="ECO:0000313" key="4">
    <source>
        <dbReference type="EMBL" id="ROP27073.1"/>
    </source>
</evidence>
<dbReference type="Pfam" id="PF12804">
    <property type="entry name" value="NTP_transf_3"/>
    <property type="match status" value="1"/>
</dbReference>
<gene>
    <name evidence="4" type="ORF">EDC03_3001</name>
</gene>
<dbReference type="InterPro" id="IPR029044">
    <property type="entry name" value="Nucleotide-diphossugar_trans"/>
</dbReference>